<dbReference type="OrthoDB" id="8612233at2"/>
<dbReference type="RefSeq" id="WP_086364663.1">
    <property type="nucleotide sequence ID" value="NZ_CP132381.1"/>
</dbReference>
<accession>A0A2V4DV32</accession>
<comment type="caution">
    <text evidence="1">The sequence shown here is derived from an EMBL/GenBank/DDBJ whole genome shotgun (WGS) entry which is preliminary data.</text>
</comment>
<sequence>MAKFKLVAEPTFKCEVLIPRAGLEDGKIEFTFKHHVLKELTDIEKELEGKPVIDFLLKIACGWSLEEEFNEENLDILLQNYPASGAAIIKTYSSEFFGVREKN</sequence>
<dbReference type="AlphaFoldDB" id="A0A2V4DV32"/>
<organism evidence="1 2">
    <name type="scientific">Gilliamella apis</name>
    <dbReference type="NCBI Taxonomy" id="1970738"/>
    <lineage>
        <taxon>Bacteria</taxon>
        <taxon>Pseudomonadati</taxon>
        <taxon>Pseudomonadota</taxon>
        <taxon>Gammaproteobacteria</taxon>
        <taxon>Orbales</taxon>
        <taxon>Orbaceae</taxon>
        <taxon>Gilliamella</taxon>
    </lineage>
</organism>
<dbReference type="Pfam" id="PF08748">
    <property type="entry name" value="Phage_TAC_4"/>
    <property type="match status" value="1"/>
</dbReference>
<evidence type="ECO:0008006" key="3">
    <source>
        <dbReference type="Google" id="ProtNLM"/>
    </source>
</evidence>
<gene>
    <name evidence="1" type="ORF">DKK78_06975</name>
</gene>
<dbReference type="EMBL" id="QGLO01000004">
    <property type="protein sequence ID" value="PXY92041.1"/>
    <property type="molecule type" value="Genomic_DNA"/>
</dbReference>
<protein>
    <recommendedName>
        <fullName evidence="3">Phage tail assembly chaperone</fullName>
    </recommendedName>
</protein>
<evidence type="ECO:0000313" key="1">
    <source>
        <dbReference type="EMBL" id="PXY92041.1"/>
    </source>
</evidence>
<keyword evidence="2" id="KW-1185">Reference proteome</keyword>
<dbReference type="Proteomes" id="UP000247673">
    <property type="component" value="Unassembled WGS sequence"/>
</dbReference>
<evidence type="ECO:0000313" key="2">
    <source>
        <dbReference type="Proteomes" id="UP000247673"/>
    </source>
</evidence>
<dbReference type="InterPro" id="IPR014859">
    <property type="entry name" value="Phage_TAC_4"/>
</dbReference>
<proteinExistence type="predicted"/>
<name>A0A2V4DV32_9GAMM</name>
<reference evidence="1 2" key="1">
    <citation type="submission" date="2018-05" db="EMBL/GenBank/DDBJ databases">
        <title>Reference genomes for bee gut microbiota database.</title>
        <authorList>
            <person name="Ellegaard K.M."/>
        </authorList>
    </citation>
    <scope>NUCLEOTIDE SEQUENCE [LARGE SCALE GENOMIC DNA]</scope>
    <source>
        <strain evidence="1 2">ESL0172</strain>
    </source>
</reference>